<feature type="region of interest" description="Disordered" evidence="2">
    <location>
        <begin position="164"/>
        <end position="190"/>
    </location>
</feature>
<protein>
    <recommendedName>
        <fullName evidence="5">Superoxide dismutase copper/zinc binding domain-containing protein</fullName>
    </recommendedName>
</protein>
<comment type="similarity">
    <text evidence="1">Belongs to the Cu-Zn superoxide dismutase family.</text>
</comment>
<dbReference type="GO" id="GO:0046872">
    <property type="term" value="F:metal ion binding"/>
    <property type="evidence" value="ECO:0007669"/>
    <property type="project" value="InterPro"/>
</dbReference>
<feature type="region of interest" description="Disordered" evidence="2">
    <location>
        <begin position="1"/>
        <end position="60"/>
    </location>
</feature>
<dbReference type="Proteomes" id="UP000287830">
    <property type="component" value="Unassembled WGS sequence"/>
</dbReference>
<evidence type="ECO:0000256" key="1">
    <source>
        <dbReference type="ARBA" id="ARBA00010457"/>
    </source>
</evidence>
<accession>A0A7U9Q025</accession>
<dbReference type="AlphaFoldDB" id="A0A7U9Q025"/>
<evidence type="ECO:0000313" key="3">
    <source>
        <dbReference type="EMBL" id="GCD38063.1"/>
    </source>
</evidence>
<sequence length="275" mass="28750">MQRLRESSVAQKSSEVPEGAAGPAAGRGRAVHGGRARGGATPTPTPTPTPARARPRTVARTAGASVAALATAGTLLLAPAAVAADGDKVTKNTVNQDYSVTIAAQFTRPNGAMLSRALTYDPKLVPVNSHVTVSERANSDRTRVGLRVDGLVANRTYGAHVHTGTCGVRPESSGPHYQHRKDPRTPSVDPAYANPKNEVWLDFTTDGKGEASSVSRNAWRFRSGEARSVVIHEHRTATKAGVAGTAGRVVACYSVPFNQSKEAAKAVSGLLGKLF</sequence>
<dbReference type="InterPro" id="IPR036423">
    <property type="entry name" value="SOD-like_Cu/Zn_dom_sf"/>
</dbReference>
<evidence type="ECO:0000313" key="4">
    <source>
        <dbReference type="Proteomes" id="UP000287830"/>
    </source>
</evidence>
<feature type="compositionally biased region" description="Low complexity" evidence="2">
    <location>
        <begin position="50"/>
        <end position="60"/>
    </location>
</feature>
<organism evidence="3 4">
    <name type="scientific">Streptomyces chrestomyceticus JCM 4735</name>
    <dbReference type="NCBI Taxonomy" id="1306181"/>
    <lineage>
        <taxon>Bacteria</taxon>
        <taxon>Bacillati</taxon>
        <taxon>Actinomycetota</taxon>
        <taxon>Actinomycetes</taxon>
        <taxon>Kitasatosporales</taxon>
        <taxon>Streptomycetaceae</taxon>
        <taxon>Streptomyces</taxon>
    </lineage>
</organism>
<gene>
    <name evidence="3" type="ORF">OEIGOIKO_05873</name>
</gene>
<proteinExistence type="inferred from homology"/>
<dbReference type="Gene3D" id="2.60.40.200">
    <property type="entry name" value="Superoxide dismutase, copper/zinc binding domain"/>
    <property type="match status" value="1"/>
</dbReference>
<evidence type="ECO:0008006" key="5">
    <source>
        <dbReference type="Google" id="ProtNLM"/>
    </source>
</evidence>
<feature type="compositionally biased region" description="Low complexity" evidence="2">
    <location>
        <begin position="19"/>
        <end position="28"/>
    </location>
</feature>
<dbReference type="EMBL" id="BHZC01000001">
    <property type="protein sequence ID" value="GCD38063.1"/>
    <property type="molecule type" value="Genomic_DNA"/>
</dbReference>
<name>A0A7U9Q025_9ACTN</name>
<comment type="caution">
    <text evidence="3">The sequence shown here is derived from an EMBL/GenBank/DDBJ whole genome shotgun (WGS) entry which is preliminary data.</text>
</comment>
<dbReference type="GO" id="GO:0006801">
    <property type="term" value="P:superoxide metabolic process"/>
    <property type="evidence" value="ECO:0007669"/>
    <property type="project" value="InterPro"/>
</dbReference>
<evidence type="ECO:0000256" key="2">
    <source>
        <dbReference type="SAM" id="MobiDB-lite"/>
    </source>
</evidence>
<reference evidence="3 4" key="1">
    <citation type="submission" date="2018-11" db="EMBL/GenBank/DDBJ databases">
        <title>Whole genome sequence of Streptomyces chrestomyceticus NBRC 13444(T).</title>
        <authorList>
            <person name="Komaki H."/>
            <person name="Tamura T."/>
        </authorList>
    </citation>
    <scope>NUCLEOTIDE SEQUENCE [LARGE SCALE GENOMIC DNA]</scope>
    <source>
        <strain evidence="3 4">NBRC 13444</strain>
    </source>
</reference>
<dbReference type="SUPFAM" id="SSF49329">
    <property type="entry name" value="Cu,Zn superoxide dismutase-like"/>
    <property type="match status" value="1"/>
</dbReference>